<keyword evidence="7" id="KW-1133">Transmembrane helix</keyword>
<dbReference type="Proteomes" id="UP000324194">
    <property type="component" value="Chromosome 1"/>
</dbReference>
<evidence type="ECO:0000313" key="10">
    <source>
        <dbReference type="Proteomes" id="UP000324194"/>
    </source>
</evidence>
<proteinExistence type="inferred from homology"/>
<evidence type="ECO:0000256" key="1">
    <source>
        <dbReference type="ARBA" id="ARBA00000677"/>
    </source>
</evidence>
<dbReference type="InterPro" id="IPR000223">
    <property type="entry name" value="Pept_S26A_signal_pept_1"/>
</dbReference>
<dbReference type="EMBL" id="LR699119">
    <property type="protein sequence ID" value="VVC75813.1"/>
    <property type="molecule type" value="Genomic_DNA"/>
</dbReference>
<organism evidence="9 10">
    <name type="scientific">Aquicella siphonis</name>
    <dbReference type="NCBI Taxonomy" id="254247"/>
    <lineage>
        <taxon>Bacteria</taxon>
        <taxon>Pseudomonadati</taxon>
        <taxon>Pseudomonadota</taxon>
        <taxon>Gammaproteobacteria</taxon>
        <taxon>Legionellales</taxon>
        <taxon>Coxiellaceae</taxon>
        <taxon>Aquicella</taxon>
    </lineage>
</organism>
<name>A0A5E4PHG8_9COXI</name>
<protein>
    <recommendedName>
        <fullName evidence="4 7">Signal peptidase I</fullName>
        <ecNumber evidence="3 7">3.4.21.89</ecNumber>
    </recommendedName>
</protein>
<dbReference type="CDD" id="cd06530">
    <property type="entry name" value="S26_SPase_I"/>
    <property type="match status" value="1"/>
</dbReference>
<dbReference type="GO" id="GO:0006465">
    <property type="term" value="P:signal peptide processing"/>
    <property type="evidence" value="ECO:0007669"/>
    <property type="project" value="InterPro"/>
</dbReference>
<feature type="domain" description="Peptidase S26" evidence="8">
    <location>
        <begin position="47"/>
        <end position="243"/>
    </location>
</feature>
<keyword evidence="7" id="KW-0472">Membrane</keyword>
<comment type="subcellular location">
    <subcellularLocation>
        <location evidence="7">Membrane</location>
        <topology evidence="7">Multi-pass membrane protein</topology>
    </subcellularLocation>
</comment>
<gene>
    <name evidence="9" type="primary">lepB</name>
    <name evidence="9" type="ORF">AQUSIP_11100</name>
</gene>
<dbReference type="Pfam" id="PF10502">
    <property type="entry name" value="Peptidase_S26"/>
    <property type="match status" value="1"/>
</dbReference>
<dbReference type="PROSITE" id="PS00761">
    <property type="entry name" value="SPASE_I_3"/>
    <property type="match status" value="1"/>
</dbReference>
<comment type="similarity">
    <text evidence="2 7">Belongs to the peptidase S26 family.</text>
</comment>
<dbReference type="PRINTS" id="PR00727">
    <property type="entry name" value="LEADERPTASE"/>
</dbReference>
<dbReference type="KEGG" id="asip:AQUSIP_11100"/>
<dbReference type="Gene3D" id="2.10.109.10">
    <property type="entry name" value="Umud Fragment, subunit A"/>
    <property type="match status" value="1"/>
</dbReference>
<evidence type="ECO:0000256" key="7">
    <source>
        <dbReference type="RuleBase" id="RU362042"/>
    </source>
</evidence>
<dbReference type="InterPro" id="IPR019533">
    <property type="entry name" value="Peptidase_S26"/>
</dbReference>
<keyword evidence="10" id="KW-1185">Reference proteome</keyword>
<evidence type="ECO:0000256" key="5">
    <source>
        <dbReference type="ARBA" id="ARBA00022801"/>
    </source>
</evidence>
<feature type="transmembrane region" description="Helical" evidence="7">
    <location>
        <begin position="6"/>
        <end position="28"/>
    </location>
</feature>
<dbReference type="PANTHER" id="PTHR43390">
    <property type="entry name" value="SIGNAL PEPTIDASE I"/>
    <property type="match status" value="1"/>
</dbReference>
<evidence type="ECO:0000259" key="8">
    <source>
        <dbReference type="Pfam" id="PF10502"/>
    </source>
</evidence>
<dbReference type="InterPro" id="IPR019758">
    <property type="entry name" value="Pept_S26A_signal_pept_1_CS"/>
</dbReference>
<dbReference type="GO" id="GO:0016020">
    <property type="term" value="C:membrane"/>
    <property type="evidence" value="ECO:0007669"/>
    <property type="project" value="UniProtKB-SubCell"/>
</dbReference>
<dbReference type="InterPro" id="IPR036286">
    <property type="entry name" value="LexA/Signal_pep-like_sf"/>
</dbReference>
<dbReference type="EC" id="3.4.21.89" evidence="3 7"/>
<dbReference type="GO" id="GO:0004252">
    <property type="term" value="F:serine-type endopeptidase activity"/>
    <property type="evidence" value="ECO:0007669"/>
    <property type="project" value="InterPro"/>
</dbReference>
<keyword evidence="7" id="KW-0645">Protease</keyword>
<dbReference type="NCBIfam" id="TIGR02227">
    <property type="entry name" value="sigpep_I_bact"/>
    <property type="match status" value="1"/>
</dbReference>
<sequence length="263" mass="30336">MNFNFEMILFYATVISGLIALFDILFLARRRQLAQKDAAEIKLPIIVDYARSFFPVLLIVFLLRSFLFEPFRIPSGSLEPTLLTGDFILVNKYDYGIRLPVVHTKIYTSGAPKRGDIMVFRWPPNPSYDFIKRVIGLPGDKISYINKELYVNGQKIPQEYLKESLAVNETGSEWQAQEKQEDLLGVKHRIYIDTAKSSQDFHDIIVPKGMYFVMGDNRDDSADSRYWGFVPDKNIVGKAVLVWLSWDGAKKNLRFNRMGKLIH</sequence>
<reference evidence="9 10" key="1">
    <citation type="submission" date="2019-08" db="EMBL/GenBank/DDBJ databases">
        <authorList>
            <person name="Guy L."/>
        </authorList>
    </citation>
    <scope>NUCLEOTIDE SEQUENCE [LARGE SCALE GENOMIC DNA]</scope>
    <source>
        <strain evidence="9 10">SGT-108</strain>
    </source>
</reference>
<evidence type="ECO:0000256" key="3">
    <source>
        <dbReference type="ARBA" id="ARBA00013208"/>
    </source>
</evidence>
<dbReference type="GO" id="GO:0009003">
    <property type="term" value="F:signal peptidase activity"/>
    <property type="evidence" value="ECO:0007669"/>
    <property type="project" value="UniProtKB-EC"/>
</dbReference>
<evidence type="ECO:0000313" key="9">
    <source>
        <dbReference type="EMBL" id="VVC75813.1"/>
    </source>
</evidence>
<dbReference type="RefSeq" id="WP_148339088.1">
    <property type="nucleotide sequence ID" value="NZ_LR699119.1"/>
</dbReference>
<feature type="transmembrane region" description="Helical" evidence="7">
    <location>
        <begin position="49"/>
        <end position="68"/>
    </location>
</feature>
<dbReference type="PROSITE" id="PS00760">
    <property type="entry name" value="SPASE_I_2"/>
    <property type="match status" value="1"/>
</dbReference>
<accession>A0A5E4PHG8</accession>
<keyword evidence="5 7" id="KW-0378">Hydrolase</keyword>
<comment type="catalytic activity">
    <reaction evidence="1 7">
        <text>Cleavage of hydrophobic, N-terminal signal or leader sequences from secreted and periplasmic proteins.</text>
        <dbReference type="EC" id="3.4.21.89"/>
    </reaction>
</comment>
<dbReference type="OrthoDB" id="9815782at2"/>
<dbReference type="SUPFAM" id="SSF51306">
    <property type="entry name" value="LexA/Signal peptidase"/>
    <property type="match status" value="1"/>
</dbReference>
<evidence type="ECO:0000256" key="6">
    <source>
        <dbReference type="PIRSR" id="PIRSR600223-1"/>
    </source>
</evidence>
<evidence type="ECO:0000256" key="4">
    <source>
        <dbReference type="ARBA" id="ARBA00019232"/>
    </source>
</evidence>
<feature type="active site" evidence="6">
    <location>
        <position position="132"/>
    </location>
</feature>
<evidence type="ECO:0000256" key="2">
    <source>
        <dbReference type="ARBA" id="ARBA00009370"/>
    </source>
</evidence>
<dbReference type="InterPro" id="IPR019757">
    <property type="entry name" value="Pept_S26A_signal_pept_1_Lys-AS"/>
</dbReference>
<dbReference type="PANTHER" id="PTHR43390:SF1">
    <property type="entry name" value="CHLOROPLAST PROCESSING PEPTIDASE"/>
    <property type="match status" value="1"/>
</dbReference>
<dbReference type="AlphaFoldDB" id="A0A5E4PHG8"/>
<feature type="active site" evidence="6">
    <location>
        <position position="77"/>
    </location>
</feature>
<keyword evidence="7" id="KW-0812">Transmembrane</keyword>